<evidence type="ECO:0000313" key="1">
    <source>
        <dbReference type="EMBL" id="CAG8520868.1"/>
    </source>
</evidence>
<keyword evidence="2" id="KW-1185">Reference proteome</keyword>
<dbReference type="Proteomes" id="UP000789570">
    <property type="component" value="Unassembled WGS sequence"/>
</dbReference>
<dbReference type="OrthoDB" id="5570013at2759"/>
<accession>A0A9N9A862</accession>
<dbReference type="EMBL" id="CAJVPQ010000935">
    <property type="protein sequence ID" value="CAG8520868.1"/>
    <property type="molecule type" value="Genomic_DNA"/>
</dbReference>
<dbReference type="AlphaFoldDB" id="A0A9N9A862"/>
<comment type="caution">
    <text evidence="1">The sequence shown here is derived from an EMBL/GenBank/DDBJ whole genome shotgun (WGS) entry which is preliminary data.</text>
</comment>
<evidence type="ECO:0000313" key="2">
    <source>
        <dbReference type="Proteomes" id="UP000789570"/>
    </source>
</evidence>
<organism evidence="1 2">
    <name type="scientific">Funneliformis caledonium</name>
    <dbReference type="NCBI Taxonomy" id="1117310"/>
    <lineage>
        <taxon>Eukaryota</taxon>
        <taxon>Fungi</taxon>
        <taxon>Fungi incertae sedis</taxon>
        <taxon>Mucoromycota</taxon>
        <taxon>Glomeromycotina</taxon>
        <taxon>Glomeromycetes</taxon>
        <taxon>Glomerales</taxon>
        <taxon>Glomeraceae</taxon>
        <taxon>Funneliformis</taxon>
    </lineage>
</organism>
<gene>
    <name evidence="1" type="ORF">FCALED_LOCUS4691</name>
</gene>
<name>A0A9N9A862_9GLOM</name>
<sequence length="428" mass="47335">MPFRIAPPTYQEYGYTPVQNDQTIAINEEDYTPTDERSSMDGLAAQQPFPNNYLMIRNESFSGYVEGMCKPKVPWQGPKEFEIDPKEFSNFELIVTGSAAQGKIHVSQSSEEESDFSSLINVTVQILLGHESLQNRVSVISSFNSSSCHLKVTTPGNVSFPSCILVNVNITFPKNLKIFGNFYINVINNHIIDENLKNITFNYVGWKSSQSIKVKSLKSREIAVQSLGNISGNYYIDRALLLKTDNAWIDATVKSLSNSTPRSIHLFTSNSAIQGSYPFAHLFEVRTSNGKIDLDVNGKSQSGGKIILTTSNGNIGGIYDVNSEWHASTSNGNINVELSLANSTADKPVRISGKTSNGRIKTFVSDLYNGRFRLQTSNGKTNIEGNDHAIDYKVNTTSYKIGYIGNNKNNELLLSSSNGKIDLKFLDN</sequence>
<protein>
    <submittedName>
        <fullName evidence="1">2630_t:CDS:1</fullName>
    </submittedName>
</protein>
<reference evidence="1" key="1">
    <citation type="submission" date="2021-06" db="EMBL/GenBank/DDBJ databases">
        <authorList>
            <person name="Kallberg Y."/>
            <person name="Tangrot J."/>
            <person name="Rosling A."/>
        </authorList>
    </citation>
    <scope>NUCLEOTIDE SEQUENCE</scope>
    <source>
        <strain evidence="1">UK204</strain>
    </source>
</reference>
<proteinExistence type="predicted"/>